<gene>
    <name evidence="7" type="ORF">M422DRAFT_188584</name>
</gene>
<evidence type="ECO:0000313" key="8">
    <source>
        <dbReference type="Proteomes" id="UP000054279"/>
    </source>
</evidence>
<dbReference type="OrthoDB" id="440553at2759"/>
<dbReference type="InterPro" id="IPR036259">
    <property type="entry name" value="MFS_trans_sf"/>
</dbReference>
<evidence type="ECO:0000313" key="7">
    <source>
        <dbReference type="EMBL" id="KIJ29351.1"/>
    </source>
</evidence>
<evidence type="ECO:0000256" key="1">
    <source>
        <dbReference type="ARBA" id="ARBA00004141"/>
    </source>
</evidence>
<dbReference type="Proteomes" id="UP000054279">
    <property type="component" value="Unassembled WGS sequence"/>
</dbReference>
<feature type="non-terminal residue" evidence="7">
    <location>
        <position position="95"/>
    </location>
</feature>
<evidence type="ECO:0000256" key="4">
    <source>
        <dbReference type="ARBA" id="ARBA00022989"/>
    </source>
</evidence>
<evidence type="ECO:0000256" key="2">
    <source>
        <dbReference type="ARBA" id="ARBA00022448"/>
    </source>
</evidence>
<sequence length="95" mass="10385">ITLSLVGMMTSNIMNTAQTLLIDLFPKQGSSISAANNLVRCSLGAVMVSVIDFILKALKPGWTYTLLGGICIAFLPLNWVLVKFGPRWRMNRANS</sequence>
<dbReference type="AlphaFoldDB" id="A0A0C9UVL1"/>
<comment type="subcellular location">
    <subcellularLocation>
        <location evidence="1">Membrane</location>
        <topology evidence="1">Multi-pass membrane protein</topology>
    </subcellularLocation>
</comment>
<accession>A0A0C9UVL1</accession>
<dbReference type="EMBL" id="KN837285">
    <property type="protein sequence ID" value="KIJ29351.1"/>
    <property type="molecule type" value="Genomic_DNA"/>
</dbReference>
<name>A0A0C9UVL1_SPHS4</name>
<evidence type="ECO:0000256" key="3">
    <source>
        <dbReference type="ARBA" id="ARBA00022692"/>
    </source>
</evidence>
<keyword evidence="8" id="KW-1185">Reference proteome</keyword>
<evidence type="ECO:0000256" key="5">
    <source>
        <dbReference type="ARBA" id="ARBA00023136"/>
    </source>
</evidence>
<dbReference type="PANTHER" id="PTHR23502:SF51">
    <property type="entry name" value="QUINIDINE RESISTANCE PROTEIN 1-RELATED"/>
    <property type="match status" value="1"/>
</dbReference>
<evidence type="ECO:0008006" key="9">
    <source>
        <dbReference type="Google" id="ProtNLM"/>
    </source>
</evidence>
<dbReference type="HOGENOM" id="CLU_2484209_0_0_1"/>
<evidence type="ECO:0000256" key="6">
    <source>
        <dbReference type="SAM" id="Phobius"/>
    </source>
</evidence>
<proteinExistence type="predicted"/>
<dbReference type="SUPFAM" id="SSF103473">
    <property type="entry name" value="MFS general substrate transporter"/>
    <property type="match status" value="1"/>
</dbReference>
<reference evidence="7 8" key="1">
    <citation type="submission" date="2014-06" db="EMBL/GenBank/DDBJ databases">
        <title>Evolutionary Origins and Diversification of the Mycorrhizal Mutualists.</title>
        <authorList>
            <consortium name="DOE Joint Genome Institute"/>
            <consortium name="Mycorrhizal Genomics Consortium"/>
            <person name="Kohler A."/>
            <person name="Kuo A."/>
            <person name="Nagy L.G."/>
            <person name="Floudas D."/>
            <person name="Copeland A."/>
            <person name="Barry K.W."/>
            <person name="Cichocki N."/>
            <person name="Veneault-Fourrey C."/>
            <person name="LaButti K."/>
            <person name="Lindquist E.A."/>
            <person name="Lipzen A."/>
            <person name="Lundell T."/>
            <person name="Morin E."/>
            <person name="Murat C."/>
            <person name="Riley R."/>
            <person name="Ohm R."/>
            <person name="Sun H."/>
            <person name="Tunlid A."/>
            <person name="Henrissat B."/>
            <person name="Grigoriev I.V."/>
            <person name="Hibbett D.S."/>
            <person name="Martin F."/>
        </authorList>
    </citation>
    <scope>NUCLEOTIDE SEQUENCE [LARGE SCALE GENOMIC DNA]</scope>
    <source>
        <strain evidence="7 8">SS14</strain>
    </source>
</reference>
<dbReference type="GO" id="GO:0005886">
    <property type="term" value="C:plasma membrane"/>
    <property type="evidence" value="ECO:0007669"/>
    <property type="project" value="TreeGrafter"/>
</dbReference>
<protein>
    <recommendedName>
        <fullName evidence="9">Major facilitator superfamily (MFS) profile domain-containing protein</fullName>
    </recommendedName>
</protein>
<dbReference type="GO" id="GO:0022857">
    <property type="term" value="F:transmembrane transporter activity"/>
    <property type="evidence" value="ECO:0007669"/>
    <property type="project" value="TreeGrafter"/>
</dbReference>
<keyword evidence="3 6" id="KW-0812">Transmembrane</keyword>
<organism evidence="7 8">
    <name type="scientific">Sphaerobolus stellatus (strain SS14)</name>
    <dbReference type="NCBI Taxonomy" id="990650"/>
    <lineage>
        <taxon>Eukaryota</taxon>
        <taxon>Fungi</taxon>
        <taxon>Dikarya</taxon>
        <taxon>Basidiomycota</taxon>
        <taxon>Agaricomycotina</taxon>
        <taxon>Agaricomycetes</taxon>
        <taxon>Phallomycetidae</taxon>
        <taxon>Geastrales</taxon>
        <taxon>Sphaerobolaceae</taxon>
        <taxon>Sphaerobolus</taxon>
    </lineage>
</organism>
<dbReference type="PANTHER" id="PTHR23502">
    <property type="entry name" value="MAJOR FACILITATOR SUPERFAMILY"/>
    <property type="match status" value="1"/>
</dbReference>
<keyword evidence="2" id="KW-0813">Transport</keyword>
<keyword evidence="5 6" id="KW-0472">Membrane</keyword>
<keyword evidence="4 6" id="KW-1133">Transmembrane helix</keyword>
<feature type="transmembrane region" description="Helical" evidence="6">
    <location>
        <begin position="61"/>
        <end position="82"/>
    </location>
</feature>